<dbReference type="GO" id="GO:0009032">
    <property type="term" value="F:thymidine phosphorylase activity"/>
    <property type="evidence" value="ECO:0007669"/>
    <property type="project" value="RHEA"/>
</dbReference>
<dbReference type="InterPro" id="IPR011051">
    <property type="entry name" value="RmlC_Cupin_sf"/>
</dbReference>
<dbReference type="HAMAP" id="MF_01537">
    <property type="entry name" value="Nucleos_phosphorylase_PpnP"/>
    <property type="match status" value="1"/>
</dbReference>
<evidence type="ECO:0000256" key="3">
    <source>
        <dbReference type="HAMAP-Rule" id="MF_01537"/>
    </source>
</evidence>
<dbReference type="PANTHER" id="PTHR36540:SF1">
    <property type="entry name" value="PYRIMIDINE_PURINE NUCLEOSIDE PHOSPHORYLASE"/>
    <property type="match status" value="1"/>
</dbReference>
<comment type="caution">
    <text evidence="4">The sequence shown here is derived from an EMBL/GenBank/DDBJ whole genome shotgun (WGS) entry which is preliminary data.</text>
</comment>
<dbReference type="EMBL" id="JRQD01000002">
    <property type="protein sequence ID" value="KGM07483.1"/>
    <property type="molecule type" value="Genomic_DNA"/>
</dbReference>
<evidence type="ECO:0000256" key="2">
    <source>
        <dbReference type="ARBA" id="ARBA00022679"/>
    </source>
</evidence>
<keyword evidence="1 3" id="KW-0328">Glycosyltransferase</keyword>
<name>A0A0A0BG19_9GAMM</name>
<comment type="function">
    <text evidence="3">Catalyzes the phosphorolysis of diverse nucleosides, yielding D-ribose 1-phosphate and the respective free bases. Can use uridine, adenosine, guanosine, cytidine, thymidine, inosine and xanthosine as substrates. Also catalyzes the reverse reactions.</text>
</comment>
<dbReference type="EC" id="2.4.2.2" evidence="3"/>
<dbReference type="Proteomes" id="UP000029999">
    <property type="component" value="Unassembled WGS sequence"/>
</dbReference>
<dbReference type="PANTHER" id="PTHR36540">
    <property type="entry name" value="PYRIMIDINE/PURINE NUCLEOSIDE PHOSPHORYLASE"/>
    <property type="match status" value="1"/>
</dbReference>
<comment type="catalytic activity">
    <reaction evidence="3">
        <text>thymidine + phosphate = 2-deoxy-alpha-D-ribose 1-phosphate + thymine</text>
        <dbReference type="Rhea" id="RHEA:16037"/>
        <dbReference type="ChEBI" id="CHEBI:17748"/>
        <dbReference type="ChEBI" id="CHEBI:17821"/>
        <dbReference type="ChEBI" id="CHEBI:43474"/>
        <dbReference type="ChEBI" id="CHEBI:57259"/>
        <dbReference type="EC" id="2.4.2.2"/>
    </reaction>
</comment>
<protein>
    <recommendedName>
        <fullName evidence="3">Pyrimidine/purine nucleoside phosphorylase</fullName>
        <ecNumber evidence="3">2.4.2.1</ecNumber>
        <ecNumber evidence="3">2.4.2.2</ecNumber>
    </recommendedName>
    <alternativeName>
        <fullName evidence="3">Adenosine phosphorylase</fullName>
    </alternativeName>
    <alternativeName>
        <fullName evidence="3">Cytidine phosphorylase</fullName>
    </alternativeName>
    <alternativeName>
        <fullName evidence="3">Guanosine phosphorylase</fullName>
    </alternativeName>
    <alternativeName>
        <fullName evidence="3">Inosine phosphorylase</fullName>
    </alternativeName>
    <alternativeName>
        <fullName evidence="3">Thymidine phosphorylase</fullName>
    </alternativeName>
    <alternativeName>
        <fullName evidence="3">Uridine phosphorylase</fullName>
    </alternativeName>
    <alternativeName>
        <fullName evidence="3">Xanthosine phosphorylase</fullName>
    </alternativeName>
</protein>
<dbReference type="GO" id="GO:0047975">
    <property type="term" value="F:guanosine phosphorylase activity"/>
    <property type="evidence" value="ECO:0007669"/>
    <property type="project" value="RHEA"/>
</dbReference>
<reference evidence="4 5" key="1">
    <citation type="submission" date="2014-09" db="EMBL/GenBank/DDBJ databases">
        <authorList>
            <person name="Grob C."/>
            <person name="Taubert M."/>
            <person name="Howat A.M."/>
            <person name="Burns O.J."/>
            <person name="Dixon J.L."/>
            <person name="Chen Y."/>
            <person name="Murrell J.C."/>
        </authorList>
    </citation>
    <scope>NUCLEOTIDE SEQUENCE [LARGE SCALE GENOMIC DNA]</scope>
    <source>
        <strain evidence="4">L4</strain>
    </source>
</reference>
<dbReference type="GO" id="GO:0005829">
    <property type="term" value="C:cytosol"/>
    <property type="evidence" value="ECO:0007669"/>
    <property type="project" value="TreeGrafter"/>
</dbReference>
<dbReference type="STRING" id="392484.LP43_1094"/>
<dbReference type="SUPFAM" id="SSF51182">
    <property type="entry name" value="RmlC-like cupins"/>
    <property type="match status" value="1"/>
</dbReference>
<dbReference type="CDD" id="cd20296">
    <property type="entry name" value="cupin_PpnP-like"/>
    <property type="match status" value="1"/>
</dbReference>
<evidence type="ECO:0000256" key="1">
    <source>
        <dbReference type="ARBA" id="ARBA00022676"/>
    </source>
</evidence>
<comment type="catalytic activity">
    <reaction evidence="3">
        <text>inosine + phosphate = alpha-D-ribose 1-phosphate + hypoxanthine</text>
        <dbReference type="Rhea" id="RHEA:27646"/>
        <dbReference type="ChEBI" id="CHEBI:17368"/>
        <dbReference type="ChEBI" id="CHEBI:17596"/>
        <dbReference type="ChEBI" id="CHEBI:43474"/>
        <dbReference type="ChEBI" id="CHEBI:57720"/>
        <dbReference type="EC" id="2.4.2.1"/>
    </reaction>
</comment>
<organism evidence="4 5">
    <name type="scientific">Methylophaga thiooxydans</name>
    <dbReference type="NCBI Taxonomy" id="392484"/>
    <lineage>
        <taxon>Bacteria</taxon>
        <taxon>Pseudomonadati</taxon>
        <taxon>Pseudomonadota</taxon>
        <taxon>Gammaproteobacteria</taxon>
        <taxon>Thiotrichales</taxon>
        <taxon>Piscirickettsiaceae</taxon>
        <taxon>Methylophaga</taxon>
    </lineage>
</organism>
<sequence>MSKFDNVTVTREANVYFDGKVTSRKVTFADGSYKTLGIMMPGDYTFGTEKAELMEIMAGKLSYCLKGDNQWHEIQAGESFNVPAESSFDIKIIELVDYCCTYLD</sequence>
<comment type="catalytic activity">
    <reaction evidence="3">
        <text>guanosine + phosphate = alpha-D-ribose 1-phosphate + guanine</text>
        <dbReference type="Rhea" id="RHEA:13233"/>
        <dbReference type="ChEBI" id="CHEBI:16235"/>
        <dbReference type="ChEBI" id="CHEBI:16750"/>
        <dbReference type="ChEBI" id="CHEBI:43474"/>
        <dbReference type="ChEBI" id="CHEBI:57720"/>
        <dbReference type="EC" id="2.4.2.1"/>
    </reaction>
</comment>
<comment type="catalytic activity">
    <reaction evidence="3">
        <text>a purine D-ribonucleoside + phosphate = a purine nucleobase + alpha-D-ribose 1-phosphate</text>
        <dbReference type="Rhea" id="RHEA:19805"/>
        <dbReference type="ChEBI" id="CHEBI:26386"/>
        <dbReference type="ChEBI" id="CHEBI:43474"/>
        <dbReference type="ChEBI" id="CHEBI:57720"/>
        <dbReference type="ChEBI" id="CHEBI:142355"/>
        <dbReference type="EC" id="2.4.2.1"/>
    </reaction>
</comment>
<evidence type="ECO:0000313" key="4">
    <source>
        <dbReference type="EMBL" id="KGM07483.1"/>
    </source>
</evidence>
<dbReference type="InterPro" id="IPR009664">
    <property type="entry name" value="Ppnp"/>
</dbReference>
<dbReference type="InterPro" id="IPR014710">
    <property type="entry name" value="RmlC-like_jellyroll"/>
</dbReference>
<proteinExistence type="inferred from homology"/>
<gene>
    <name evidence="3" type="primary">ppnP</name>
    <name evidence="4" type="ORF">LP43_1094</name>
</gene>
<dbReference type="GO" id="GO:0004731">
    <property type="term" value="F:purine-nucleoside phosphorylase activity"/>
    <property type="evidence" value="ECO:0007669"/>
    <property type="project" value="UniProtKB-UniRule"/>
</dbReference>
<comment type="catalytic activity">
    <reaction evidence="3">
        <text>xanthosine + phosphate = alpha-D-ribose 1-phosphate + xanthine</text>
        <dbReference type="Rhea" id="RHEA:27638"/>
        <dbReference type="ChEBI" id="CHEBI:17712"/>
        <dbReference type="ChEBI" id="CHEBI:18107"/>
        <dbReference type="ChEBI" id="CHEBI:43474"/>
        <dbReference type="ChEBI" id="CHEBI:57720"/>
        <dbReference type="EC" id="2.4.2.1"/>
    </reaction>
</comment>
<dbReference type="RefSeq" id="WP_036312799.1">
    <property type="nucleotide sequence ID" value="NZ_JADFAB010000007.1"/>
</dbReference>
<dbReference type="GO" id="GO:0004850">
    <property type="term" value="F:uridine phosphorylase activity"/>
    <property type="evidence" value="ECO:0007669"/>
    <property type="project" value="RHEA"/>
</dbReference>
<dbReference type="AlphaFoldDB" id="A0A0A0BG19"/>
<accession>A0A0A0BG19</accession>
<dbReference type="Pfam" id="PF06865">
    <property type="entry name" value="Ppnp"/>
    <property type="match status" value="1"/>
</dbReference>
<comment type="catalytic activity">
    <reaction evidence="3">
        <text>adenosine + phosphate = alpha-D-ribose 1-phosphate + adenine</text>
        <dbReference type="Rhea" id="RHEA:27642"/>
        <dbReference type="ChEBI" id="CHEBI:16335"/>
        <dbReference type="ChEBI" id="CHEBI:16708"/>
        <dbReference type="ChEBI" id="CHEBI:43474"/>
        <dbReference type="ChEBI" id="CHEBI:57720"/>
        <dbReference type="EC" id="2.4.2.1"/>
    </reaction>
</comment>
<comment type="catalytic activity">
    <reaction evidence="3">
        <text>uridine + phosphate = alpha-D-ribose 1-phosphate + uracil</text>
        <dbReference type="Rhea" id="RHEA:24388"/>
        <dbReference type="ChEBI" id="CHEBI:16704"/>
        <dbReference type="ChEBI" id="CHEBI:17568"/>
        <dbReference type="ChEBI" id="CHEBI:43474"/>
        <dbReference type="ChEBI" id="CHEBI:57720"/>
        <dbReference type="EC" id="2.4.2.2"/>
    </reaction>
</comment>
<keyword evidence="2 3" id="KW-0808">Transferase</keyword>
<evidence type="ECO:0000313" key="5">
    <source>
        <dbReference type="Proteomes" id="UP000029999"/>
    </source>
</evidence>
<comment type="catalytic activity">
    <reaction evidence="3">
        <text>cytidine + phosphate = cytosine + alpha-D-ribose 1-phosphate</text>
        <dbReference type="Rhea" id="RHEA:52540"/>
        <dbReference type="ChEBI" id="CHEBI:16040"/>
        <dbReference type="ChEBI" id="CHEBI:17562"/>
        <dbReference type="ChEBI" id="CHEBI:43474"/>
        <dbReference type="ChEBI" id="CHEBI:57720"/>
        <dbReference type="EC" id="2.4.2.2"/>
    </reaction>
</comment>
<dbReference type="FunFam" id="2.60.120.10:FF:000016">
    <property type="entry name" value="Pyrimidine/purine nucleoside phosphorylase"/>
    <property type="match status" value="1"/>
</dbReference>
<dbReference type="Gene3D" id="2.60.120.10">
    <property type="entry name" value="Jelly Rolls"/>
    <property type="match status" value="1"/>
</dbReference>
<comment type="similarity">
    <text evidence="3">Belongs to the nucleoside phosphorylase PpnP family.</text>
</comment>
<dbReference type="EC" id="2.4.2.1" evidence="3"/>